<reference evidence="2 4" key="1">
    <citation type="submission" date="2016-10" db="EMBL/GenBank/DDBJ databases">
        <authorList>
            <person name="Varghese N."/>
            <person name="Submissions S."/>
        </authorList>
    </citation>
    <scope>NUCLEOTIDE SEQUENCE [LARGE SCALE GENOMIC DNA]</scope>
    <source>
        <strain evidence="2 4">CGMCC 1.7071</strain>
    </source>
</reference>
<evidence type="ECO:0000313" key="4">
    <source>
        <dbReference type="Proteomes" id="UP000198939"/>
    </source>
</evidence>
<evidence type="ECO:0000313" key="3">
    <source>
        <dbReference type="Proteomes" id="UP000183063"/>
    </source>
</evidence>
<proteinExistence type="predicted"/>
<sequence length="92" mass="10025">MLFDAVGLPGPANQLAFASHERDRATISVRGSSWSDVRCQNAMQFAFQHLVERAPAEAVAAVIEVANNNMLLIAANDETNALVELLRKMSRS</sequence>
<protein>
    <submittedName>
        <fullName evidence="1">Uncharacterized protein</fullName>
    </submittedName>
</protein>
<evidence type="ECO:0000313" key="2">
    <source>
        <dbReference type="EMBL" id="SEP25213.1"/>
    </source>
</evidence>
<accession>A0A1H8WCH8</accession>
<evidence type="ECO:0000313" key="1">
    <source>
        <dbReference type="EMBL" id="SEI20651.1"/>
    </source>
</evidence>
<gene>
    <name evidence="1" type="ORF">RTCCBAU85039_6437</name>
    <name evidence="2" type="ORF">SAMN05216228_10614</name>
</gene>
<keyword evidence="4" id="KW-1185">Reference proteome</keyword>
<dbReference type="EMBL" id="FNXB01000074">
    <property type="protein sequence ID" value="SEI20651.1"/>
    <property type="molecule type" value="Genomic_DNA"/>
</dbReference>
<name>A0A1H8WCH8_9HYPH</name>
<dbReference type="EMBL" id="FOCV01000061">
    <property type="protein sequence ID" value="SEP25213.1"/>
    <property type="molecule type" value="Genomic_DNA"/>
</dbReference>
<dbReference type="Proteomes" id="UP000183063">
    <property type="component" value="Unassembled WGS sequence"/>
</dbReference>
<dbReference type="Proteomes" id="UP000198939">
    <property type="component" value="Unassembled WGS sequence"/>
</dbReference>
<reference evidence="1" key="2">
    <citation type="submission" date="2016-10" db="EMBL/GenBank/DDBJ databases">
        <authorList>
            <person name="de Groot N.N."/>
        </authorList>
    </citation>
    <scope>NUCLEOTIDE SEQUENCE [LARGE SCALE GENOMIC DNA]</scope>
    <source>
        <strain evidence="1">CCBAU85039</strain>
    </source>
</reference>
<reference evidence="3" key="3">
    <citation type="submission" date="2016-10" db="EMBL/GenBank/DDBJ databases">
        <authorList>
            <person name="Wibberg D."/>
        </authorList>
    </citation>
    <scope>NUCLEOTIDE SEQUENCE [LARGE SCALE GENOMIC DNA]</scope>
</reference>
<organism evidence="1 3">
    <name type="scientific">Rhizobium tibeticum</name>
    <dbReference type="NCBI Taxonomy" id="501024"/>
    <lineage>
        <taxon>Bacteria</taxon>
        <taxon>Pseudomonadati</taxon>
        <taxon>Pseudomonadota</taxon>
        <taxon>Alphaproteobacteria</taxon>
        <taxon>Hyphomicrobiales</taxon>
        <taxon>Rhizobiaceae</taxon>
        <taxon>Rhizobium/Agrobacterium group</taxon>
        <taxon>Rhizobium</taxon>
    </lineage>
</organism>
<dbReference type="AlphaFoldDB" id="A0A1H8WCH8"/>
<dbReference type="STRING" id="501024.RTCCBAU85039_6437"/>